<dbReference type="Pfam" id="PF02782">
    <property type="entry name" value="FGGY_C"/>
    <property type="match status" value="1"/>
</dbReference>
<keyword evidence="2" id="KW-0808">Transferase</keyword>
<sequence>MNGTHEMKRTGQMNKMDQMKITGRLKKTMVVTDLSTSAVKSYLYDCDSGAVLADSQVEIPLSVPETGAAETDPSLWWDGLCRTVRELLQGHDGSQVEAIAITNQQITCVFLDEDGQPVAPALLWMDTRCTEEVERLLVRCAEEGMGSGWLTETTGIPPSDSWGLAKLLWLRSRSPELYKRIRRVASVDAYILDKLCGRFVTDETNACFFHLDIRTRKPAADMLAYLNVDVELFPEVVPPGTVVGSLGPEAERQTGLPAGLTVVAAASDQPCAMLGMGVGRSGEAVVNLGTGTFVMAPTVAPLADGRMMTNISALPSQWLMMGTHYLTGGAMSWLRNMLAAAGSSAGFADLSDSAAHVGPGSDGLIFLPNLSGTGTPRWDPDARGLFANLGLHHSLGHMVRSVMESTGYGIRGILDTYAEIGIRFERIVMAGGPTASDVWRQSLADILQRPLELSPVREATPLGAAMLAAAAVGRFAGVDEAVRAWSHPGVVIHPRREFAAVYDKSYKHYSAWLDAEASVRKRMEAE</sequence>
<dbReference type="InterPro" id="IPR050406">
    <property type="entry name" value="FGGY_Carb_Kinase"/>
</dbReference>
<comment type="similarity">
    <text evidence="1">Belongs to the FGGY kinase family.</text>
</comment>
<dbReference type="Proteomes" id="UP000032633">
    <property type="component" value="Chromosome"/>
</dbReference>
<reference evidence="7" key="2">
    <citation type="submission" date="2015-03" db="EMBL/GenBank/DDBJ databases">
        <title>Genome sequence of Paenibacillus beijingensis strain DSM 24997T.</title>
        <authorList>
            <person name="Kwak Y."/>
            <person name="Shin J.-H."/>
        </authorList>
    </citation>
    <scope>NUCLEOTIDE SEQUENCE [LARGE SCALE GENOMIC DNA]</scope>
    <source>
        <strain evidence="7">DSM 24997</strain>
    </source>
</reference>
<dbReference type="GO" id="GO:0016301">
    <property type="term" value="F:kinase activity"/>
    <property type="evidence" value="ECO:0007669"/>
    <property type="project" value="UniProtKB-KW"/>
</dbReference>
<reference evidence="6 7" key="1">
    <citation type="journal article" date="2015" name="J. Biotechnol.">
        <title>Complete genome sequence of Paenibacillus beijingensis 7188(T) (=DSM 24997(T)), a novel rhizobacterium from jujube garden soil.</title>
        <authorList>
            <person name="Kwak Y."/>
            <person name="Shin J.H."/>
        </authorList>
    </citation>
    <scope>NUCLEOTIDE SEQUENCE [LARGE SCALE GENOMIC DNA]</scope>
    <source>
        <strain evidence="6 7">DSM 24997</strain>
    </source>
</reference>
<dbReference type="InterPro" id="IPR018485">
    <property type="entry name" value="FGGY_C"/>
</dbReference>
<evidence type="ECO:0000259" key="4">
    <source>
        <dbReference type="Pfam" id="PF00370"/>
    </source>
</evidence>
<evidence type="ECO:0000256" key="3">
    <source>
        <dbReference type="ARBA" id="ARBA00022777"/>
    </source>
</evidence>
<dbReference type="InterPro" id="IPR000577">
    <property type="entry name" value="Carb_kinase_FGGY"/>
</dbReference>
<proteinExistence type="inferred from homology"/>
<keyword evidence="7" id="KW-1185">Reference proteome</keyword>
<dbReference type="RefSeq" id="WP_045669610.1">
    <property type="nucleotide sequence ID" value="NZ_CP011058.1"/>
</dbReference>
<evidence type="ECO:0008006" key="8">
    <source>
        <dbReference type="Google" id="ProtNLM"/>
    </source>
</evidence>
<evidence type="ECO:0000313" key="6">
    <source>
        <dbReference type="EMBL" id="AJY74174.1"/>
    </source>
</evidence>
<dbReference type="InterPro" id="IPR018484">
    <property type="entry name" value="FGGY_N"/>
</dbReference>
<dbReference type="KEGG" id="pbj:VN24_05755"/>
<gene>
    <name evidence="6" type="ORF">VN24_05755</name>
</gene>
<dbReference type="PIRSF" id="PIRSF000538">
    <property type="entry name" value="GlpK"/>
    <property type="match status" value="1"/>
</dbReference>
<dbReference type="PANTHER" id="PTHR43095">
    <property type="entry name" value="SUGAR KINASE"/>
    <property type="match status" value="1"/>
</dbReference>
<evidence type="ECO:0000256" key="1">
    <source>
        <dbReference type="ARBA" id="ARBA00009156"/>
    </source>
</evidence>
<evidence type="ECO:0000313" key="7">
    <source>
        <dbReference type="Proteomes" id="UP000032633"/>
    </source>
</evidence>
<dbReference type="HOGENOM" id="CLU_009281_3_3_9"/>
<evidence type="ECO:0000259" key="5">
    <source>
        <dbReference type="Pfam" id="PF02782"/>
    </source>
</evidence>
<protein>
    <recommendedName>
        <fullName evidence="8">Carbohydrate kinase</fullName>
    </recommendedName>
</protein>
<dbReference type="InterPro" id="IPR043129">
    <property type="entry name" value="ATPase_NBD"/>
</dbReference>
<feature type="domain" description="Carbohydrate kinase FGGY N-terminal" evidence="4">
    <location>
        <begin position="29"/>
        <end position="275"/>
    </location>
</feature>
<dbReference type="OrthoDB" id="9805576at2"/>
<keyword evidence="3" id="KW-0418">Kinase</keyword>
<dbReference type="EMBL" id="CP011058">
    <property type="protein sequence ID" value="AJY74174.1"/>
    <property type="molecule type" value="Genomic_DNA"/>
</dbReference>
<accession>A0A0D5NFN4</accession>
<dbReference type="Pfam" id="PF00370">
    <property type="entry name" value="FGGY_N"/>
    <property type="match status" value="1"/>
</dbReference>
<dbReference type="PATRIC" id="fig|1126833.4.peg.1248"/>
<dbReference type="STRING" id="1126833.VN24_05755"/>
<dbReference type="SUPFAM" id="SSF53067">
    <property type="entry name" value="Actin-like ATPase domain"/>
    <property type="match status" value="2"/>
</dbReference>
<dbReference type="GO" id="GO:0005975">
    <property type="term" value="P:carbohydrate metabolic process"/>
    <property type="evidence" value="ECO:0007669"/>
    <property type="project" value="InterPro"/>
</dbReference>
<dbReference type="Gene3D" id="3.30.420.40">
    <property type="match status" value="2"/>
</dbReference>
<organism evidence="6 7">
    <name type="scientific">Paenibacillus beijingensis</name>
    <dbReference type="NCBI Taxonomy" id="1126833"/>
    <lineage>
        <taxon>Bacteria</taxon>
        <taxon>Bacillati</taxon>
        <taxon>Bacillota</taxon>
        <taxon>Bacilli</taxon>
        <taxon>Bacillales</taxon>
        <taxon>Paenibacillaceae</taxon>
        <taxon>Paenibacillus</taxon>
    </lineage>
</organism>
<evidence type="ECO:0000256" key="2">
    <source>
        <dbReference type="ARBA" id="ARBA00022679"/>
    </source>
</evidence>
<name>A0A0D5NFN4_9BACL</name>
<dbReference type="AlphaFoldDB" id="A0A0D5NFN4"/>
<dbReference type="CDD" id="cd07779">
    <property type="entry name" value="ASKHA_NBD_FGGY_YgcE-like"/>
    <property type="match status" value="1"/>
</dbReference>
<feature type="domain" description="Carbohydrate kinase FGGY C-terminal" evidence="5">
    <location>
        <begin position="285"/>
        <end position="471"/>
    </location>
</feature>